<dbReference type="InterPro" id="IPR000277">
    <property type="entry name" value="Cys/Met-Metab_PyrdxlP-dep_enz"/>
</dbReference>
<dbReference type="GO" id="GO:0019343">
    <property type="term" value="P:cysteine biosynthetic process via cystathionine"/>
    <property type="evidence" value="ECO:0007669"/>
    <property type="project" value="TreeGrafter"/>
</dbReference>
<dbReference type="Proteomes" id="UP000182229">
    <property type="component" value="Unassembled WGS sequence"/>
</dbReference>
<dbReference type="PANTHER" id="PTHR11808">
    <property type="entry name" value="TRANS-SULFURATION ENZYME FAMILY MEMBER"/>
    <property type="match status" value="1"/>
</dbReference>
<sequence>MSTPTSTKPQTVAVHAGSRLTGSKSQPVVPHIQMSAVSFFESSDELDEALDGKDYVYSRIAAPNAALLEEAVAALEGAEACVAYSSGMAALRAVFDAQRFQPGDTLVMPADGYGVTRLLFKNLAERTGARIEALLLSEPSAIERVRALRPRFVLAESITNPLLRVPDLAALSQVCREVGALLAVDATFPSPYGQRPCTLGVDYSIQSTTKWLNGHSDALGGTVSGTRERLAPLRAARLLNGDVLGPFEAWLTLRGVRTLPVRMKVHAENAAHVARRLAACPLLSRVHYPGLPDHPDHAVARRVLHGGFGGMVAFEIQGAGRPECFRFLEAVKLARAAPSLGDVGTLVMHAASASARRMTPEERRAAGIGESLIRVSVGLEDPDDIADDLIAAVSEAMNR</sequence>
<evidence type="ECO:0000256" key="4">
    <source>
        <dbReference type="RuleBase" id="RU362118"/>
    </source>
</evidence>
<dbReference type="RefSeq" id="WP_071897199.1">
    <property type="nucleotide sequence ID" value="NZ_MPIN01000002.1"/>
</dbReference>
<comment type="caution">
    <text evidence="5">The sequence shown here is derived from an EMBL/GenBank/DDBJ whole genome shotgun (WGS) entry which is preliminary data.</text>
</comment>
<dbReference type="Gene3D" id="3.40.640.10">
    <property type="entry name" value="Type I PLP-dependent aspartate aminotransferase-like (Major domain)"/>
    <property type="match status" value="1"/>
</dbReference>
<dbReference type="GO" id="GO:0019346">
    <property type="term" value="P:transsulfuration"/>
    <property type="evidence" value="ECO:0007669"/>
    <property type="project" value="InterPro"/>
</dbReference>
<dbReference type="InterPro" id="IPR054542">
    <property type="entry name" value="Cys_met_metab_PP"/>
</dbReference>
<dbReference type="PIRSF" id="PIRSF001434">
    <property type="entry name" value="CGS"/>
    <property type="match status" value="1"/>
</dbReference>
<dbReference type="STRING" id="83449.BON30_07400"/>
<dbReference type="FunFam" id="3.40.640.10:FF:000046">
    <property type="entry name" value="Cystathionine gamma-lyase"/>
    <property type="match status" value="1"/>
</dbReference>
<feature type="modified residue" description="N6-(pyridoxal phosphate)lysine" evidence="3">
    <location>
        <position position="210"/>
    </location>
</feature>
<name>A0A1L9BET7_9BACT</name>
<evidence type="ECO:0000256" key="3">
    <source>
        <dbReference type="PIRSR" id="PIRSR001434-2"/>
    </source>
</evidence>
<comment type="cofactor">
    <cofactor evidence="1 4">
        <name>pyridoxal 5'-phosphate</name>
        <dbReference type="ChEBI" id="CHEBI:597326"/>
    </cofactor>
</comment>
<organism evidence="5 6">
    <name type="scientific">Cystobacter ferrugineus</name>
    <dbReference type="NCBI Taxonomy" id="83449"/>
    <lineage>
        <taxon>Bacteria</taxon>
        <taxon>Pseudomonadati</taxon>
        <taxon>Myxococcota</taxon>
        <taxon>Myxococcia</taxon>
        <taxon>Myxococcales</taxon>
        <taxon>Cystobacterineae</taxon>
        <taxon>Archangiaceae</taxon>
        <taxon>Cystobacter</taxon>
    </lineage>
</organism>
<dbReference type="PROSITE" id="PS00868">
    <property type="entry name" value="CYS_MET_METAB_PP"/>
    <property type="match status" value="1"/>
</dbReference>
<evidence type="ECO:0000313" key="6">
    <source>
        <dbReference type="Proteomes" id="UP000182229"/>
    </source>
</evidence>
<keyword evidence="6" id="KW-1185">Reference proteome</keyword>
<protein>
    <submittedName>
        <fullName evidence="5">Cys/Met metabolism PLP-dependent enzyme</fullName>
    </submittedName>
</protein>
<dbReference type="InterPro" id="IPR015421">
    <property type="entry name" value="PyrdxlP-dep_Trfase_major"/>
</dbReference>
<dbReference type="OrthoDB" id="9805807at2"/>
<gene>
    <name evidence="5" type="ORF">BON30_07400</name>
</gene>
<dbReference type="PANTHER" id="PTHR11808:SF85">
    <property type="entry name" value="CYSTATHIONINE GAMMA-LYASE-RELATED"/>
    <property type="match status" value="1"/>
</dbReference>
<reference evidence="5 6" key="2">
    <citation type="submission" date="2016-12" db="EMBL/GenBank/DDBJ databases">
        <title>Draft Genome Sequence of Cystobacter ferrugineus Strain Cbfe23.</title>
        <authorList>
            <person name="Akbar S."/>
            <person name="Dowd S.E."/>
            <person name="Stevens D.C."/>
        </authorList>
    </citation>
    <scope>NUCLEOTIDE SEQUENCE [LARGE SCALE GENOMIC DNA]</scope>
    <source>
        <strain evidence="5 6">Cbfe23</strain>
    </source>
</reference>
<dbReference type="EMBL" id="MPIN01000002">
    <property type="protein sequence ID" value="OJH40759.1"/>
    <property type="molecule type" value="Genomic_DNA"/>
</dbReference>
<reference evidence="6" key="1">
    <citation type="submission" date="2016-11" db="EMBL/GenBank/DDBJ databases">
        <authorList>
            <person name="Shukria A."/>
            <person name="Stevens D.C."/>
        </authorList>
    </citation>
    <scope>NUCLEOTIDE SEQUENCE [LARGE SCALE GENOMIC DNA]</scope>
    <source>
        <strain evidence="6">Cbfe23</strain>
    </source>
</reference>
<proteinExistence type="inferred from homology"/>
<dbReference type="AlphaFoldDB" id="A0A1L9BET7"/>
<dbReference type="Pfam" id="PF01053">
    <property type="entry name" value="Cys_Met_Meta_PP"/>
    <property type="match status" value="1"/>
</dbReference>
<dbReference type="GO" id="GO:0004123">
    <property type="term" value="F:cystathionine gamma-lyase activity"/>
    <property type="evidence" value="ECO:0007669"/>
    <property type="project" value="TreeGrafter"/>
</dbReference>
<evidence type="ECO:0000256" key="1">
    <source>
        <dbReference type="ARBA" id="ARBA00001933"/>
    </source>
</evidence>
<dbReference type="GO" id="GO:0030170">
    <property type="term" value="F:pyridoxal phosphate binding"/>
    <property type="evidence" value="ECO:0007669"/>
    <property type="project" value="InterPro"/>
</dbReference>
<dbReference type="Gene3D" id="3.90.1150.10">
    <property type="entry name" value="Aspartate Aminotransferase, domain 1"/>
    <property type="match status" value="1"/>
</dbReference>
<dbReference type="InterPro" id="IPR015424">
    <property type="entry name" value="PyrdxlP-dep_Trfase"/>
</dbReference>
<keyword evidence="2 3" id="KW-0663">Pyridoxal phosphate</keyword>
<dbReference type="InterPro" id="IPR015422">
    <property type="entry name" value="PyrdxlP-dep_Trfase_small"/>
</dbReference>
<comment type="similarity">
    <text evidence="4">Belongs to the trans-sulfuration enzymes family.</text>
</comment>
<accession>A0A1L9BET7</accession>
<dbReference type="SUPFAM" id="SSF53383">
    <property type="entry name" value="PLP-dependent transferases"/>
    <property type="match status" value="1"/>
</dbReference>
<evidence type="ECO:0000313" key="5">
    <source>
        <dbReference type="EMBL" id="OJH40759.1"/>
    </source>
</evidence>
<dbReference type="GO" id="GO:0005737">
    <property type="term" value="C:cytoplasm"/>
    <property type="evidence" value="ECO:0007669"/>
    <property type="project" value="TreeGrafter"/>
</dbReference>
<evidence type="ECO:0000256" key="2">
    <source>
        <dbReference type="ARBA" id="ARBA00022898"/>
    </source>
</evidence>